<protein>
    <recommendedName>
        <fullName evidence="2">DUF1795 domain-containing protein</fullName>
    </recommendedName>
</protein>
<dbReference type="OrthoDB" id="7018905at2"/>
<dbReference type="Gene3D" id="3.40.1000.10">
    <property type="entry name" value="Mog1/PsbP, alpha/beta/alpha sandwich"/>
    <property type="match status" value="1"/>
</dbReference>
<proteinExistence type="predicted"/>
<dbReference type="EMBL" id="CP002218">
    <property type="protein sequence ID" value="ADN61678.1"/>
    <property type="molecule type" value="Genomic_DNA"/>
</dbReference>
<name>E1TGL2_BURSG</name>
<dbReference type="InterPro" id="IPR014894">
    <property type="entry name" value="DcrB/EagT6"/>
</dbReference>
<evidence type="ECO:0000313" key="1">
    <source>
        <dbReference type="EMBL" id="ADN61678.1"/>
    </source>
</evidence>
<organism evidence="1">
    <name type="scientific">Burkholderia sp. (strain CCGE1003)</name>
    <dbReference type="NCBI Taxonomy" id="640512"/>
    <lineage>
        <taxon>Bacteria</taxon>
        <taxon>Pseudomonadati</taxon>
        <taxon>Pseudomonadota</taxon>
        <taxon>Betaproteobacteria</taxon>
        <taxon>Burkholderiales</taxon>
        <taxon>Burkholderiaceae</taxon>
        <taxon>Burkholderia</taxon>
    </lineage>
</organism>
<dbReference type="KEGG" id="bgf:BC1003_5765"/>
<dbReference type="Pfam" id="PF08786">
    <property type="entry name" value="DcrB"/>
    <property type="match status" value="1"/>
</dbReference>
<dbReference type="eggNOG" id="COG5435">
    <property type="taxonomic scope" value="Bacteria"/>
</dbReference>
<dbReference type="SUPFAM" id="SSF55724">
    <property type="entry name" value="Mog1p/PsbP-like"/>
    <property type="match status" value="1"/>
</dbReference>
<accession>E1TGL2</accession>
<dbReference type="STRING" id="640512.BC1003_5765"/>
<dbReference type="HOGENOM" id="CLU_1052667_0_0_4"/>
<dbReference type="AlphaFoldDB" id="E1TGL2"/>
<dbReference type="InterPro" id="IPR016123">
    <property type="entry name" value="Mog1/PsbP_a/b/a-sand"/>
</dbReference>
<evidence type="ECO:0008006" key="2">
    <source>
        <dbReference type="Google" id="ProtNLM"/>
    </source>
</evidence>
<sequence>MSSYQMNDASIDLPEQFKDGTMHLFTVERNGSNAFTFVVSRADMDESDTVDTFAHKLVQQMRKTLPRFELKNLRAREVDGETAREVDYIWVSQGTPLHQRQTVVMARGPSHKARRAISFIGTCPNGFTAEWTEEYQKLVTSVKLAEQSAVPFASRMLPADADGLIFVLREVDGSLVVVPGLSQLFGYDIADALDPKVAFFDHTGAPIGLQRTTEPGEGWAHPDGDRYMFWTLDAATHSRLVDRLDAVRSVSGISSLTSVDAVRRYLADVSVSGLMKPAAS</sequence>
<reference evidence="1" key="1">
    <citation type="submission" date="2010-09" db="EMBL/GenBank/DDBJ databases">
        <title>Complete sequence of chromosome2 of Burkholderia sp. CCGE1003.</title>
        <authorList>
            <consortium name="US DOE Joint Genome Institute"/>
            <person name="Lucas S."/>
            <person name="Copeland A."/>
            <person name="Lapidus A."/>
            <person name="Cheng J.-F."/>
            <person name="Bruce D."/>
            <person name="Goodwin L."/>
            <person name="Pitluck S."/>
            <person name="Daligault H."/>
            <person name="Davenport K."/>
            <person name="Detter J.C."/>
            <person name="Han C."/>
            <person name="Tapia R."/>
            <person name="Land M."/>
            <person name="Hauser L."/>
            <person name="Jeffries C."/>
            <person name="Kyrpides N."/>
            <person name="Ivanova N."/>
            <person name="Ovchinnikova G."/>
            <person name="Martinez-Romero E."/>
            <person name="Rogel M.A."/>
            <person name="Auchtung J."/>
            <person name="Tiedje J.M."/>
            <person name="Woyke T."/>
        </authorList>
    </citation>
    <scope>NUCLEOTIDE SEQUENCE</scope>
    <source>
        <strain evidence="1">CCGE1003</strain>
    </source>
</reference>
<gene>
    <name evidence="1" type="ordered locus">BC1003_5765</name>
</gene>